<dbReference type="GO" id="GO:0008928">
    <property type="term" value="F:mannose-1-phosphate guanylyltransferase (GDP) activity"/>
    <property type="evidence" value="ECO:0007669"/>
    <property type="project" value="UniProtKB-EC"/>
</dbReference>
<dbReference type="SUPFAM" id="SSF53448">
    <property type="entry name" value="Nucleotide-diphospho-sugar transferases"/>
    <property type="match status" value="1"/>
</dbReference>
<dbReference type="RefSeq" id="WP_094764401.1">
    <property type="nucleotide sequence ID" value="NZ_FUKQ01000025.1"/>
</dbReference>
<evidence type="ECO:0000259" key="1">
    <source>
        <dbReference type="Pfam" id="PF00483"/>
    </source>
</evidence>
<sequence length="359" mass="38661">MRHVVIMAGGSGTRLWPLSRKGEPKQLLELVDGKSLLRLAYERVAGMVPDANILVCCGAAYTDVVARQLPELPEENLLGEPIGRDSLNAVAWPAAVLEKRDPEAVVAVLTADQIITPVEEFAQALEQAYRIAEADETALVTFGVVPDSPQTGYGYLKRGEALADFPQASAITQFKEKPSLEVAEQYVASGQYWWNSGMFVWRTSTVLEQLRQLLPQTHASVLELAEHPEKLGEIYPELEKVSVDYAVMEPVSQGKGSAHVVAVPLNIQWVDLGGFAALAEQIATDEDGNAREGVTVCLDSSNNLVINRGNPGTVVAVAGITGMVVCVTPQATMVVPLEQSQRVKELVGLVAEQVGPELA</sequence>
<accession>A0A1R4JCV9</accession>
<keyword evidence="4" id="KW-1185">Reference proteome</keyword>
<dbReference type="InterPro" id="IPR054566">
    <property type="entry name" value="ManC/GMP-like_b-helix"/>
</dbReference>
<dbReference type="GO" id="GO:0009298">
    <property type="term" value="P:GDP-mannose biosynthetic process"/>
    <property type="evidence" value="ECO:0007669"/>
    <property type="project" value="TreeGrafter"/>
</dbReference>
<dbReference type="AlphaFoldDB" id="A0A1R4JCV9"/>
<reference evidence="3 4" key="1">
    <citation type="submission" date="2017-02" db="EMBL/GenBank/DDBJ databases">
        <authorList>
            <person name="Peterson S.W."/>
        </authorList>
    </citation>
    <scope>NUCLEOTIDE SEQUENCE [LARGE SCALE GENOMIC DNA]</scope>
    <source>
        <strain evidence="3 4">LSP_Lj1</strain>
    </source>
</reference>
<name>A0A1R4JCV9_9ACTN</name>
<evidence type="ECO:0000313" key="3">
    <source>
        <dbReference type="EMBL" id="SJN29553.1"/>
    </source>
</evidence>
<keyword evidence="3" id="KW-0808">Transferase</keyword>
<dbReference type="EMBL" id="FUKQ01000025">
    <property type="protein sequence ID" value="SJN29553.1"/>
    <property type="molecule type" value="Genomic_DNA"/>
</dbReference>
<gene>
    <name evidence="3" type="ORF">FM114_06700</name>
</gene>
<feature type="domain" description="Nucleotidyl transferase" evidence="1">
    <location>
        <begin position="4"/>
        <end position="286"/>
    </location>
</feature>
<dbReference type="InterPro" id="IPR029044">
    <property type="entry name" value="Nucleotide-diphossugar_trans"/>
</dbReference>
<dbReference type="GO" id="GO:0004475">
    <property type="term" value="F:mannose-1-phosphate guanylyltransferase (GTP) activity"/>
    <property type="evidence" value="ECO:0007669"/>
    <property type="project" value="InterPro"/>
</dbReference>
<dbReference type="InterPro" id="IPR051161">
    <property type="entry name" value="Mannose-6P_isomerase_type2"/>
</dbReference>
<dbReference type="InterPro" id="IPR049577">
    <property type="entry name" value="GMPP_N"/>
</dbReference>
<proteinExistence type="predicted"/>
<dbReference type="Pfam" id="PF00483">
    <property type="entry name" value="NTP_transferase"/>
    <property type="match status" value="1"/>
</dbReference>
<dbReference type="OrthoDB" id="9806359at2"/>
<evidence type="ECO:0000259" key="2">
    <source>
        <dbReference type="Pfam" id="PF22640"/>
    </source>
</evidence>
<feature type="domain" description="MannoseP isomerase/GMP-like beta-helix" evidence="2">
    <location>
        <begin position="295"/>
        <end position="347"/>
    </location>
</feature>
<dbReference type="STRING" id="1255658.FM114_06700"/>
<dbReference type="InterPro" id="IPR005835">
    <property type="entry name" value="NTP_transferase_dom"/>
</dbReference>
<dbReference type="PANTHER" id="PTHR46390:SF1">
    <property type="entry name" value="MANNOSE-1-PHOSPHATE GUANYLYLTRANSFERASE"/>
    <property type="match status" value="1"/>
</dbReference>
<dbReference type="Proteomes" id="UP000188342">
    <property type="component" value="Unassembled WGS sequence"/>
</dbReference>
<dbReference type="CDD" id="cd02509">
    <property type="entry name" value="GDP-M1P_Guanylyltransferase"/>
    <property type="match status" value="1"/>
</dbReference>
<keyword evidence="3" id="KW-0548">Nucleotidyltransferase</keyword>
<dbReference type="PANTHER" id="PTHR46390">
    <property type="entry name" value="MANNOSE-1-PHOSPHATE GUANYLYLTRANSFERASE"/>
    <property type="match status" value="1"/>
</dbReference>
<dbReference type="Gene3D" id="3.90.550.10">
    <property type="entry name" value="Spore Coat Polysaccharide Biosynthesis Protein SpsA, Chain A"/>
    <property type="match status" value="1"/>
</dbReference>
<dbReference type="SUPFAM" id="SSF159283">
    <property type="entry name" value="Guanosine diphospho-D-mannose pyrophosphorylase/mannose-6-phosphate isomerase linker domain"/>
    <property type="match status" value="1"/>
</dbReference>
<evidence type="ECO:0000313" key="4">
    <source>
        <dbReference type="Proteomes" id="UP000188342"/>
    </source>
</evidence>
<dbReference type="Pfam" id="PF22640">
    <property type="entry name" value="ManC_GMP_beta-helix"/>
    <property type="match status" value="1"/>
</dbReference>
<protein>
    <submittedName>
        <fullName evidence="3">Mannose-1-phosphate guanylyltransferase (GDP)</fullName>
        <ecNumber evidence="3">2.7.7.22</ecNumber>
    </submittedName>
</protein>
<organism evidence="3 4">
    <name type="scientific">Luteococcus japonicus LSP_Lj1</name>
    <dbReference type="NCBI Taxonomy" id="1255658"/>
    <lineage>
        <taxon>Bacteria</taxon>
        <taxon>Bacillati</taxon>
        <taxon>Actinomycetota</taxon>
        <taxon>Actinomycetes</taxon>
        <taxon>Propionibacteriales</taxon>
        <taxon>Propionibacteriaceae</taxon>
        <taxon>Luteococcus</taxon>
    </lineage>
</organism>
<dbReference type="EC" id="2.7.7.22" evidence="3"/>